<organism evidence="6 7">
    <name type="scientific">Physocladia obscura</name>
    <dbReference type="NCBI Taxonomy" id="109957"/>
    <lineage>
        <taxon>Eukaryota</taxon>
        <taxon>Fungi</taxon>
        <taxon>Fungi incertae sedis</taxon>
        <taxon>Chytridiomycota</taxon>
        <taxon>Chytridiomycota incertae sedis</taxon>
        <taxon>Chytridiomycetes</taxon>
        <taxon>Chytridiales</taxon>
        <taxon>Chytriomycetaceae</taxon>
        <taxon>Physocladia</taxon>
    </lineage>
</organism>
<dbReference type="GO" id="GO:0070182">
    <property type="term" value="F:DNA polymerase binding"/>
    <property type="evidence" value="ECO:0007669"/>
    <property type="project" value="TreeGrafter"/>
</dbReference>
<evidence type="ECO:0000259" key="2">
    <source>
        <dbReference type="Pfam" id="PF14676"/>
    </source>
</evidence>
<dbReference type="AlphaFoldDB" id="A0AAD5T4E9"/>
<keyword evidence="7" id="KW-1185">Reference proteome</keyword>
<dbReference type="Pfam" id="PF14678">
    <property type="entry name" value="FANCI_S4"/>
    <property type="match status" value="1"/>
</dbReference>
<dbReference type="Proteomes" id="UP001211907">
    <property type="component" value="Unassembled WGS sequence"/>
</dbReference>
<dbReference type="GO" id="GO:0006281">
    <property type="term" value="P:DNA repair"/>
    <property type="evidence" value="ECO:0007669"/>
    <property type="project" value="InterPro"/>
</dbReference>
<dbReference type="InterPro" id="IPR029310">
    <property type="entry name" value="FANCI_HD1"/>
</dbReference>
<evidence type="ECO:0000313" key="6">
    <source>
        <dbReference type="EMBL" id="KAJ3128807.1"/>
    </source>
</evidence>
<feature type="domain" description="FANCI helical" evidence="5">
    <location>
        <begin position="469"/>
        <end position="632"/>
    </location>
</feature>
<dbReference type="PANTHER" id="PTHR21818:SF0">
    <property type="entry name" value="FANCONI ANEMIA GROUP I PROTEIN"/>
    <property type="match status" value="1"/>
</dbReference>
<comment type="caution">
    <text evidence="6">The sequence shown here is derived from an EMBL/GenBank/DDBJ whole genome shotgun (WGS) entry which is preliminary data.</text>
</comment>
<evidence type="ECO:0000256" key="1">
    <source>
        <dbReference type="SAM" id="MobiDB-lite"/>
    </source>
</evidence>
<dbReference type="PANTHER" id="PTHR21818">
    <property type="entry name" value="BC025462 PROTEIN"/>
    <property type="match status" value="1"/>
</dbReference>
<dbReference type="InterPro" id="IPR029312">
    <property type="entry name" value="FANCI_HD2"/>
</dbReference>
<dbReference type="InterPro" id="IPR029315">
    <property type="entry name" value="FANCI_S2"/>
</dbReference>
<sequence length="1270" mass="143707">MEAKLDWLLDQGPMTRPAEAADAIACIIANAGSVPGFASSALTQIHARLRDAGDNIAPKVVELVAFLLSIVGKHPKSAHHSTSSTAPPSGATPTQQQSSHLAQRDLFVTKFVKINWPPKLVNALALAFSDLPLSPIAHELLTHRRPILVEIISHISHLDETILGHCFEDHEGGSKIKKSQKDFIRIEGTIILQICFGMRQNMELGNEFLALIKSEINIFFRLLAITQIHRFEVSAQEILKLMAVTACKDCEHIRGVKWINSETKSSAWPQAIWETMHRIIFKSEYWDNITPELTQYAFMLLESSGTTVSTKHNQITANQSLRKIWSLFDLGSHILFSLSRMHDQSAHTILDKILSRIIAKPIALATFAEILESIVLQRSAMLSQFTPKITDALMSLGSVPVHESERFLWAIRPLFEHNGANTSFRDELLIPLRKGMFNSELSVRRMSVATMVHILKLIESPSESSGSQDILKRGMNQQYDIRVQLYEGFLAIVDKQPWMGIFTRYYEDSSAIRAPMRLDVCFDGTTLSEPLPLLLVLVMECILVSRESSRETVSECTEMFENMVQRLVKADMADFEINKDGEFASDSEESRKNRMMIDCLIGIYEVSIEYAMMEKMDDNQVDLVLILFRKSCVVRNLIKEKLKSKKGFANKIYTHMTPSSSISRRISMLEALFSKDAVARLQNNQEFVHQIMVDTLAVLNKITTPANAHYSNSQLFDDLTKLACILFKNILTSNSELVILYTVKSVERGIFLSAVECFEKLFSFITTYSGKDGAKAFFLMLSRIFSDDKNTPANNFDDVSKIGLFVEGFKNLIADILHANIPYTRESILLINVLANLWSFLSNGDLDSGKLDYLTADLQNWSLELWRKDRSILSRNIVDFFCSMQRKTCDFSKLLELISDVQKCVGKMVEEEDEDSQDDGTIKIPEKDIPAIISSVLSNVDENLEEVKWTISKLKTLGIDDILKLRLESTLYNHMNGMCVVLYEILRSDLPFEAVDATFSTLIKTFKVVNALLKYKISCPEITNRFEILVDTVSDKLRDTLNEIIPTLQERDSENVIPADQKKGSSFKKRKRSVRESKTIPTLIFETEQFDRYLIALHKKSGGNLMKYVKRSTARDFRIQEKKISAKEKEGGKKEGKNRKEKKTKKDLYHSMDTFNTKDIATFLSAVSHAMANSNSDYTGFNFESANVDSQFGNKANSSNSVLDLIDSLISVEESDECFHKHALIKNLRKLMDKAVGHLLDSQLSNISESSKLSSAYTDCFLVKIETLQR</sequence>
<feature type="region of interest" description="Disordered" evidence="1">
    <location>
        <begin position="77"/>
        <end position="98"/>
    </location>
</feature>
<dbReference type="InterPro" id="IPR029314">
    <property type="entry name" value="FANCI_S4"/>
</dbReference>
<feature type="compositionally biased region" description="Low complexity" evidence="1">
    <location>
        <begin position="80"/>
        <end position="98"/>
    </location>
</feature>
<evidence type="ECO:0000259" key="4">
    <source>
        <dbReference type="Pfam" id="PF14679"/>
    </source>
</evidence>
<dbReference type="InterPro" id="IPR026171">
    <property type="entry name" value="FANCI"/>
</dbReference>
<evidence type="ECO:0000259" key="3">
    <source>
        <dbReference type="Pfam" id="PF14678"/>
    </source>
</evidence>
<gene>
    <name evidence="6" type="ORF">HK100_008956</name>
</gene>
<dbReference type="Pfam" id="PF14680">
    <property type="entry name" value="FANCI_HD2"/>
    <property type="match status" value="1"/>
</dbReference>
<feature type="compositionally biased region" description="Basic and acidic residues" evidence="1">
    <location>
        <begin position="1120"/>
        <end position="1135"/>
    </location>
</feature>
<evidence type="ECO:0000259" key="5">
    <source>
        <dbReference type="Pfam" id="PF14680"/>
    </source>
</evidence>
<evidence type="ECO:0000313" key="7">
    <source>
        <dbReference type="Proteomes" id="UP001211907"/>
    </source>
</evidence>
<feature type="region of interest" description="Disordered" evidence="1">
    <location>
        <begin position="1120"/>
        <end position="1145"/>
    </location>
</feature>
<dbReference type="EMBL" id="JADGJH010000448">
    <property type="protein sequence ID" value="KAJ3128807.1"/>
    <property type="molecule type" value="Genomic_DNA"/>
</dbReference>
<dbReference type="Pfam" id="PF14676">
    <property type="entry name" value="FANCI_S2"/>
    <property type="match status" value="1"/>
</dbReference>
<proteinExistence type="predicted"/>
<dbReference type="Pfam" id="PF14679">
    <property type="entry name" value="FANCI_HD1"/>
    <property type="match status" value="1"/>
</dbReference>
<accession>A0AAD5T4E9</accession>
<reference evidence="6" key="1">
    <citation type="submission" date="2020-05" db="EMBL/GenBank/DDBJ databases">
        <title>Phylogenomic resolution of chytrid fungi.</title>
        <authorList>
            <person name="Stajich J.E."/>
            <person name="Amses K."/>
            <person name="Simmons R."/>
            <person name="Seto K."/>
            <person name="Myers J."/>
            <person name="Bonds A."/>
            <person name="Quandt C.A."/>
            <person name="Barry K."/>
            <person name="Liu P."/>
            <person name="Grigoriev I."/>
            <person name="Longcore J.E."/>
            <person name="James T.Y."/>
        </authorList>
    </citation>
    <scope>NUCLEOTIDE SEQUENCE</scope>
    <source>
        <strain evidence="6">JEL0513</strain>
    </source>
</reference>
<protein>
    <submittedName>
        <fullName evidence="6">Uncharacterized protein</fullName>
    </submittedName>
</protein>
<feature type="domain" description="FANCI solenoid 2" evidence="2">
    <location>
        <begin position="289"/>
        <end position="451"/>
    </location>
</feature>
<feature type="domain" description="FANCI helical" evidence="4">
    <location>
        <begin position="203"/>
        <end position="267"/>
    </location>
</feature>
<feature type="domain" description="FANCI solenoid 4" evidence="3">
    <location>
        <begin position="895"/>
        <end position="1124"/>
    </location>
</feature>
<name>A0AAD5T4E9_9FUNG</name>